<gene>
    <name evidence="2" type="ORF">ACFYXI_07480</name>
</gene>
<evidence type="ECO:0000313" key="3">
    <source>
        <dbReference type="Proteomes" id="UP001602013"/>
    </source>
</evidence>
<comment type="caution">
    <text evidence="2">The sequence shown here is derived from an EMBL/GenBank/DDBJ whole genome shotgun (WGS) entry which is preliminary data.</text>
</comment>
<reference evidence="2 3" key="1">
    <citation type="submission" date="2024-10" db="EMBL/GenBank/DDBJ databases">
        <title>The Natural Products Discovery Center: Release of the First 8490 Sequenced Strains for Exploring Actinobacteria Biosynthetic Diversity.</title>
        <authorList>
            <person name="Kalkreuter E."/>
            <person name="Kautsar S.A."/>
            <person name="Yang D."/>
            <person name="Bader C.D."/>
            <person name="Teijaro C.N."/>
            <person name="Fluegel L."/>
            <person name="Davis C.M."/>
            <person name="Simpson J.R."/>
            <person name="Lauterbach L."/>
            <person name="Steele A.D."/>
            <person name="Gui C."/>
            <person name="Meng S."/>
            <person name="Li G."/>
            <person name="Viehrig K."/>
            <person name="Ye F."/>
            <person name="Su P."/>
            <person name="Kiefer A.F."/>
            <person name="Nichols A."/>
            <person name="Cepeda A.J."/>
            <person name="Yan W."/>
            <person name="Fan B."/>
            <person name="Jiang Y."/>
            <person name="Adhikari A."/>
            <person name="Zheng C.-J."/>
            <person name="Schuster L."/>
            <person name="Cowan T.M."/>
            <person name="Smanski M.J."/>
            <person name="Chevrette M.G."/>
            <person name="De Carvalho L.P.S."/>
            <person name="Shen B."/>
        </authorList>
    </citation>
    <scope>NUCLEOTIDE SEQUENCE [LARGE SCALE GENOMIC DNA]</scope>
    <source>
        <strain evidence="2 3">NPDC002173</strain>
    </source>
</reference>
<protein>
    <submittedName>
        <fullName evidence="2">Uncharacterized protein</fullName>
    </submittedName>
</protein>
<evidence type="ECO:0000256" key="1">
    <source>
        <dbReference type="SAM" id="MobiDB-lite"/>
    </source>
</evidence>
<name>A0ABW6SKD1_9ACTN</name>
<dbReference type="RefSeq" id="WP_387409416.1">
    <property type="nucleotide sequence ID" value="NZ_JBIASD010000004.1"/>
</dbReference>
<organism evidence="2 3">
    <name type="scientific">Microtetraspora malaysiensis</name>
    <dbReference type="NCBI Taxonomy" id="161358"/>
    <lineage>
        <taxon>Bacteria</taxon>
        <taxon>Bacillati</taxon>
        <taxon>Actinomycetota</taxon>
        <taxon>Actinomycetes</taxon>
        <taxon>Streptosporangiales</taxon>
        <taxon>Streptosporangiaceae</taxon>
        <taxon>Microtetraspora</taxon>
    </lineage>
</organism>
<keyword evidence="3" id="KW-1185">Reference proteome</keyword>
<sequence length="167" mass="18422">MPATRTRAITITLPVARWETLLDGLDHAAHHFGGPGWCIHPEAGDYDLCDSCLRKEERADTYRKLAYDIGRELTHSRGRVGLVFTEAECATLADGLRTGAAYVISMHGVDCLRLGADRLCDACASARRQAAVWRVLAARAARRAGHTHARSHRPRRPAGTRARTGRR</sequence>
<feature type="region of interest" description="Disordered" evidence="1">
    <location>
        <begin position="143"/>
        <end position="167"/>
    </location>
</feature>
<accession>A0ABW6SKD1</accession>
<dbReference type="Proteomes" id="UP001602013">
    <property type="component" value="Unassembled WGS sequence"/>
</dbReference>
<evidence type="ECO:0000313" key="2">
    <source>
        <dbReference type="EMBL" id="MFF3665420.1"/>
    </source>
</evidence>
<proteinExistence type="predicted"/>
<dbReference type="EMBL" id="JBIASD010000004">
    <property type="protein sequence ID" value="MFF3665420.1"/>
    <property type="molecule type" value="Genomic_DNA"/>
</dbReference>